<proteinExistence type="predicted"/>
<evidence type="ECO:0000313" key="1">
    <source>
        <dbReference type="EMBL" id="ALN56355.1"/>
    </source>
</evidence>
<dbReference type="AlphaFoldDB" id="A0A0S2DCT9"/>
<dbReference type="Proteomes" id="UP000061569">
    <property type="component" value="Chromosome"/>
</dbReference>
<dbReference type="EMBL" id="CP013140">
    <property type="protein sequence ID" value="ALN56355.1"/>
    <property type="molecule type" value="Genomic_DNA"/>
</dbReference>
<gene>
    <name evidence="1" type="ORF">GLE_0997</name>
</gene>
<dbReference type="PATRIC" id="fig|69.6.peg.985"/>
<protein>
    <submittedName>
        <fullName evidence="1">Uncharacterized protein</fullName>
    </submittedName>
</protein>
<accession>A0A0S2DCT9</accession>
<organism evidence="1 2">
    <name type="scientific">Lysobacter enzymogenes</name>
    <dbReference type="NCBI Taxonomy" id="69"/>
    <lineage>
        <taxon>Bacteria</taxon>
        <taxon>Pseudomonadati</taxon>
        <taxon>Pseudomonadota</taxon>
        <taxon>Gammaproteobacteria</taxon>
        <taxon>Lysobacterales</taxon>
        <taxon>Lysobacteraceae</taxon>
        <taxon>Lysobacter</taxon>
    </lineage>
</organism>
<sequence>MLKQPDPAQEYIGLLEAINRVFSAASAAVMQGHLLVASAAVVGGPSSPTLLFQIATN</sequence>
<reference evidence="1 2" key="1">
    <citation type="submission" date="2015-11" db="EMBL/GenBank/DDBJ databases">
        <title>Genome sequences of Lysobacter enzymogenes strain C3 and Lysobacter antibioticus ATCC 29479.</title>
        <authorList>
            <person name="Kobayashi D.Y."/>
        </authorList>
    </citation>
    <scope>NUCLEOTIDE SEQUENCE [LARGE SCALE GENOMIC DNA]</scope>
    <source>
        <strain evidence="1 2">C3</strain>
    </source>
</reference>
<evidence type="ECO:0000313" key="2">
    <source>
        <dbReference type="Proteomes" id="UP000061569"/>
    </source>
</evidence>
<name>A0A0S2DCT9_LYSEN</name>
<dbReference type="KEGG" id="lez:GLE_0997"/>